<organism evidence="2 3">
    <name type="scientific">Streptomyces thermospinosisporus</name>
    <dbReference type="NCBI Taxonomy" id="161482"/>
    <lineage>
        <taxon>Bacteria</taxon>
        <taxon>Bacillati</taxon>
        <taxon>Actinomycetota</taxon>
        <taxon>Actinomycetes</taxon>
        <taxon>Kitasatosporales</taxon>
        <taxon>Streptomycetaceae</taxon>
        <taxon>Streptomyces</taxon>
    </lineage>
</organism>
<comment type="caution">
    <text evidence="2">The sequence shown here is derived from an EMBL/GenBank/DDBJ whole genome shotgun (WGS) entry which is preliminary data.</text>
</comment>
<dbReference type="Proteomes" id="UP001500973">
    <property type="component" value="Unassembled WGS sequence"/>
</dbReference>
<gene>
    <name evidence="2" type="ORF">GCM10009601_56740</name>
</gene>
<keyword evidence="3" id="KW-1185">Reference proteome</keyword>
<proteinExistence type="predicted"/>
<feature type="region of interest" description="Disordered" evidence="1">
    <location>
        <begin position="1"/>
        <end position="23"/>
    </location>
</feature>
<name>A0ABN1Z723_9ACTN</name>
<evidence type="ECO:0000313" key="2">
    <source>
        <dbReference type="EMBL" id="GAA1433685.1"/>
    </source>
</evidence>
<dbReference type="EMBL" id="BAAAIZ010000110">
    <property type="protein sequence ID" value="GAA1433685.1"/>
    <property type="molecule type" value="Genomic_DNA"/>
</dbReference>
<sequence length="61" mass="7284">MRSHRRRAPPRPEPPAAPDHRPDVFVWDHETDSRLWTAPDLKTYLHHALTGDDHWWCRPPV</sequence>
<reference evidence="2 3" key="1">
    <citation type="journal article" date="2019" name="Int. J. Syst. Evol. Microbiol.">
        <title>The Global Catalogue of Microorganisms (GCM) 10K type strain sequencing project: providing services to taxonomists for standard genome sequencing and annotation.</title>
        <authorList>
            <consortium name="The Broad Institute Genomics Platform"/>
            <consortium name="The Broad Institute Genome Sequencing Center for Infectious Disease"/>
            <person name="Wu L."/>
            <person name="Ma J."/>
        </authorList>
    </citation>
    <scope>NUCLEOTIDE SEQUENCE [LARGE SCALE GENOMIC DNA]</scope>
    <source>
        <strain evidence="2 3">JCM 11756</strain>
    </source>
</reference>
<evidence type="ECO:0000313" key="3">
    <source>
        <dbReference type="Proteomes" id="UP001500973"/>
    </source>
</evidence>
<protein>
    <submittedName>
        <fullName evidence="2">Uncharacterized protein</fullName>
    </submittedName>
</protein>
<accession>A0ABN1Z723</accession>
<evidence type="ECO:0000256" key="1">
    <source>
        <dbReference type="SAM" id="MobiDB-lite"/>
    </source>
</evidence>